<keyword evidence="2" id="KW-1185">Reference proteome</keyword>
<evidence type="ECO:0000313" key="1">
    <source>
        <dbReference type="EMBL" id="MVZ62752.1"/>
    </source>
</evidence>
<accession>A0A6N8L4R1</accession>
<dbReference type="OrthoDB" id="781006at2"/>
<dbReference type="PROSITE" id="PS51257">
    <property type="entry name" value="PROKAR_LIPOPROTEIN"/>
    <property type="match status" value="1"/>
</dbReference>
<proteinExistence type="predicted"/>
<gene>
    <name evidence="1" type="ORF">GQF63_12015</name>
</gene>
<dbReference type="RefSeq" id="WP_160369476.1">
    <property type="nucleotide sequence ID" value="NZ_WSQA01000008.1"/>
</dbReference>
<comment type="caution">
    <text evidence="1">The sequence shown here is derived from an EMBL/GenBank/DDBJ whole genome shotgun (WGS) entry which is preliminary data.</text>
</comment>
<name>A0A6N8L4R1_9SPHI</name>
<sequence length="507" mass="58008">MIHALKNWRQLSLLIVVIGGMSSCESADQFYEFQKGTPEVQELGTYSYNVGDTIKFVGRLNPADLKINIGDVAAKIAAVETQGAGALFGNRLLDRVKVVVTREMGSGPGVPVSVESLGQKINLKPIDILPDQNVGLIPHKLKLTRRAKPATRLSMMECLSGTGTIFYWDHENKGLFKMLKDDTEIKIIEESSLSDENGEFKIDFVYAGGIDSKEQTLYFIASTKDNIVNPNPSGKVWRLVQCDLTNRKCEVLNRSYSPSYYRFLTMDLVLPFEGKIKDVKIINSFDKIKVMDDGTVYFFRSGYYITKMNPNRDYRYVFKMKGFNAWDSKTDQEVPDYVMIGMLPGVFMNPNSFNPFAIAPDEHIFYNSYNGVTSLWDVKNKYMIQSFESKEYKRDKKPVTNVSFESFYTVDFNSFFGDFSVETPLPGRRLLGVFYQNKNGKNYEDFPVFGIMNFKTKKINRYSPGKTDFGNHLIWSSEDRILNYDEDGMFYATSDEKRRLVKTEIIK</sequence>
<dbReference type="Proteomes" id="UP000435036">
    <property type="component" value="Unassembled WGS sequence"/>
</dbReference>
<dbReference type="EMBL" id="WSQA01000008">
    <property type="protein sequence ID" value="MVZ62752.1"/>
    <property type="molecule type" value="Genomic_DNA"/>
</dbReference>
<organism evidence="1 2">
    <name type="scientific">Sphingobacterium humi</name>
    <dbReference type="NCBI Taxonomy" id="1796905"/>
    <lineage>
        <taxon>Bacteria</taxon>
        <taxon>Pseudomonadati</taxon>
        <taxon>Bacteroidota</taxon>
        <taxon>Sphingobacteriia</taxon>
        <taxon>Sphingobacteriales</taxon>
        <taxon>Sphingobacteriaceae</taxon>
        <taxon>Sphingobacterium</taxon>
    </lineage>
</organism>
<protein>
    <submittedName>
        <fullName evidence="1">Uncharacterized protein</fullName>
    </submittedName>
</protein>
<dbReference type="AlphaFoldDB" id="A0A6N8L4R1"/>
<reference evidence="1 2" key="1">
    <citation type="submission" date="2019-12" db="EMBL/GenBank/DDBJ databases">
        <authorList>
            <person name="Dong K."/>
        </authorList>
    </citation>
    <scope>NUCLEOTIDE SEQUENCE [LARGE SCALE GENOMIC DNA]</scope>
    <source>
        <strain evidence="1 2">JCM 31225</strain>
    </source>
</reference>
<evidence type="ECO:0000313" key="2">
    <source>
        <dbReference type="Proteomes" id="UP000435036"/>
    </source>
</evidence>